<evidence type="ECO:0000256" key="1">
    <source>
        <dbReference type="SAM" id="SignalP"/>
    </source>
</evidence>
<accession>A0ABS9K0S2</accession>
<proteinExistence type="predicted"/>
<keyword evidence="3" id="KW-1185">Reference proteome</keyword>
<feature type="signal peptide" evidence="1">
    <location>
        <begin position="1"/>
        <end position="22"/>
    </location>
</feature>
<dbReference type="EMBL" id="JAKLTN010000001">
    <property type="protein sequence ID" value="MCG2576742.1"/>
    <property type="molecule type" value="Genomic_DNA"/>
</dbReference>
<feature type="chain" id="PRO_5045877225" evidence="1">
    <location>
        <begin position="23"/>
        <end position="74"/>
    </location>
</feature>
<protein>
    <submittedName>
        <fullName evidence="2">Entericidin EcnAB</fullName>
    </submittedName>
</protein>
<comment type="caution">
    <text evidence="2">The sequence shown here is derived from an EMBL/GenBank/DDBJ whole genome shotgun (WGS) entry which is preliminary data.</text>
</comment>
<gene>
    <name evidence="2" type="ORF">LZ012_07015</name>
</gene>
<organism evidence="2 3">
    <name type="scientific">Dechloromonas hankyongensis</name>
    <dbReference type="NCBI Taxonomy" id="2908002"/>
    <lineage>
        <taxon>Bacteria</taxon>
        <taxon>Pseudomonadati</taxon>
        <taxon>Pseudomonadota</taxon>
        <taxon>Betaproteobacteria</taxon>
        <taxon>Rhodocyclales</taxon>
        <taxon>Azonexaceae</taxon>
        <taxon>Dechloromonas</taxon>
    </lineage>
</organism>
<name>A0ABS9K0S2_9RHOO</name>
<dbReference type="Proteomes" id="UP001165384">
    <property type="component" value="Unassembled WGS sequence"/>
</dbReference>
<sequence length="74" mass="7261">MSGTRFVLVVLLAALSAACNTAQGVKKDVAIGAEKAGEALHKGGEAVGEALNKTGEAVGGAIKKGGDAVQKVVE</sequence>
<evidence type="ECO:0000313" key="2">
    <source>
        <dbReference type="EMBL" id="MCG2576742.1"/>
    </source>
</evidence>
<keyword evidence="1" id="KW-0732">Signal</keyword>
<dbReference type="PROSITE" id="PS51257">
    <property type="entry name" value="PROKAR_LIPOPROTEIN"/>
    <property type="match status" value="1"/>
</dbReference>
<dbReference type="RefSeq" id="WP_275709005.1">
    <property type="nucleotide sequence ID" value="NZ_JAKLTN010000001.1"/>
</dbReference>
<reference evidence="2" key="1">
    <citation type="submission" date="2022-01" db="EMBL/GenBank/DDBJ databases">
        <authorList>
            <person name="Jo J.-H."/>
            <person name="Im W.-T."/>
        </authorList>
    </citation>
    <scope>NUCLEOTIDE SEQUENCE</scope>
    <source>
        <strain evidence="2">XY25</strain>
    </source>
</reference>
<evidence type="ECO:0000313" key="3">
    <source>
        <dbReference type="Proteomes" id="UP001165384"/>
    </source>
</evidence>